<evidence type="ECO:0000256" key="4">
    <source>
        <dbReference type="ARBA" id="ARBA00022833"/>
    </source>
</evidence>
<evidence type="ECO:0000256" key="3">
    <source>
        <dbReference type="ARBA" id="ARBA00022771"/>
    </source>
</evidence>
<evidence type="ECO:0000256" key="2">
    <source>
        <dbReference type="ARBA" id="ARBA00022723"/>
    </source>
</evidence>
<keyword evidence="8" id="KW-1185">Reference proteome</keyword>
<dbReference type="SUPFAM" id="SSF53098">
    <property type="entry name" value="Ribonuclease H-like"/>
    <property type="match status" value="1"/>
</dbReference>
<proteinExistence type="predicted"/>
<evidence type="ECO:0000313" key="8">
    <source>
        <dbReference type="Proteomes" id="UP000593564"/>
    </source>
</evidence>
<evidence type="ECO:0000256" key="5">
    <source>
        <dbReference type="ARBA" id="ARBA00023242"/>
    </source>
</evidence>
<feature type="domain" description="HAT C-terminal dimerisation" evidence="6">
    <location>
        <begin position="83"/>
        <end position="135"/>
    </location>
</feature>
<dbReference type="Proteomes" id="UP000593564">
    <property type="component" value="Unassembled WGS sequence"/>
</dbReference>
<evidence type="ECO:0000256" key="1">
    <source>
        <dbReference type="ARBA" id="ARBA00004123"/>
    </source>
</evidence>
<dbReference type="PANTHER" id="PTHR46481:SF10">
    <property type="entry name" value="ZINC FINGER BED DOMAIN-CONTAINING PROTEIN 39"/>
    <property type="match status" value="1"/>
</dbReference>
<name>A0A7J7GKV4_CAMSI</name>
<dbReference type="EMBL" id="JACBKZ010000009">
    <property type="protein sequence ID" value="KAF5941452.1"/>
    <property type="molecule type" value="Genomic_DNA"/>
</dbReference>
<dbReference type="Pfam" id="PF05699">
    <property type="entry name" value="Dimer_Tnp_hAT"/>
    <property type="match status" value="1"/>
</dbReference>
<evidence type="ECO:0000313" key="7">
    <source>
        <dbReference type="EMBL" id="KAF5941452.1"/>
    </source>
</evidence>
<dbReference type="GO" id="GO:0046983">
    <property type="term" value="F:protein dimerization activity"/>
    <property type="evidence" value="ECO:0007669"/>
    <property type="project" value="InterPro"/>
</dbReference>
<sequence>MNLNEDLVNEEKARLALTKVFCSEMSPPKAVEGDYSYSKVLKAMHKLYNDYVKIENDSNGTLSLLQEYKLFLRSSSSRQVKSELDLYLEEPIIGWSQDFNALTWWKVASSKYPTLSRIARDVLVIPISVATSDKASLGPGLMSAMMFFRSWFVKHKNREIDDTACMKKGKNYFGNEINGVDGVVNDDDGDGDSVSDTKISIDTVVDAVIDLQKGQREFAKCMCLEGRLQIVSLVAELFPWFPLDYDSLKDNCLQIYEEDKLRVKHILTNMDGQISLFVESLNYAKRNGSTYEFMCLAAHFIDDKWKLKKWVLSFQPLWAENDDCLDQAILKSWRIKGKIAGLTLANINVYDEVVQITKDRVQEKKRLQT</sequence>
<accession>A0A7J7GKV4</accession>
<keyword evidence="4" id="KW-0862">Zinc</keyword>
<reference evidence="7 8" key="2">
    <citation type="submission" date="2020-07" db="EMBL/GenBank/DDBJ databases">
        <title>Genome assembly of wild tea tree DASZ reveals pedigree and selection history of tea varieties.</title>
        <authorList>
            <person name="Zhang W."/>
        </authorList>
    </citation>
    <scope>NUCLEOTIDE SEQUENCE [LARGE SCALE GENOMIC DNA]</scope>
    <source>
        <strain evidence="8">cv. G240</strain>
        <tissue evidence="7">Leaf</tissue>
    </source>
</reference>
<dbReference type="GO" id="GO:0005634">
    <property type="term" value="C:nucleus"/>
    <property type="evidence" value="ECO:0007669"/>
    <property type="project" value="UniProtKB-SubCell"/>
</dbReference>
<reference evidence="8" key="1">
    <citation type="journal article" date="2020" name="Nat. Commun.">
        <title>Genome assembly of wild tea tree DASZ reveals pedigree and selection history of tea varieties.</title>
        <authorList>
            <person name="Zhang W."/>
            <person name="Zhang Y."/>
            <person name="Qiu H."/>
            <person name="Guo Y."/>
            <person name="Wan H."/>
            <person name="Zhang X."/>
            <person name="Scossa F."/>
            <person name="Alseekh S."/>
            <person name="Zhang Q."/>
            <person name="Wang P."/>
            <person name="Xu L."/>
            <person name="Schmidt M.H."/>
            <person name="Jia X."/>
            <person name="Li D."/>
            <person name="Zhu A."/>
            <person name="Guo F."/>
            <person name="Chen W."/>
            <person name="Ni D."/>
            <person name="Usadel B."/>
            <person name="Fernie A.R."/>
            <person name="Wen W."/>
        </authorList>
    </citation>
    <scope>NUCLEOTIDE SEQUENCE [LARGE SCALE GENOMIC DNA]</scope>
    <source>
        <strain evidence="8">cv. G240</strain>
    </source>
</reference>
<evidence type="ECO:0000259" key="6">
    <source>
        <dbReference type="Pfam" id="PF05699"/>
    </source>
</evidence>
<comment type="subcellular location">
    <subcellularLocation>
        <location evidence="1">Nucleus</location>
    </subcellularLocation>
</comment>
<dbReference type="InterPro" id="IPR052035">
    <property type="entry name" value="ZnF_BED_domain_contain"/>
</dbReference>
<organism evidence="7 8">
    <name type="scientific">Camellia sinensis</name>
    <name type="common">Tea plant</name>
    <name type="synonym">Thea sinensis</name>
    <dbReference type="NCBI Taxonomy" id="4442"/>
    <lineage>
        <taxon>Eukaryota</taxon>
        <taxon>Viridiplantae</taxon>
        <taxon>Streptophyta</taxon>
        <taxon>Embryophyta</taxon>
        <taxon>Tracheophyta</taxon>
        <taxon>Spermatophyta</taxon>
        <taxon>Magnoliopsida</taxon>
        <taxon>eudicotyledons</taxon>
        <taxon>Gunneridae</taxon>
        <taxon>Pentapetalae</taxon>
        <taxon>asterids</taxon>
        <taxon>Ericales</taxon>
        <taxon>Theaceae</taxon>
        <taxon>Camellia</taxon>
    </lineage>
</organism>
<dbReference type="InterPro" id="IPR012337">
    <property type="entry name" value="RNaseH-like_sf"/>
</dbReference>
<keyword evidence="5" id="KW-0539">Nucleus</keyword>
<dbReference type="AlphaFoldDB" id="A0A7J7GKV4"/>
<gene>
    <name evidence="7" type="ORF">HYC85_019094</name>
</gene>
<protein>
    <recommendedName>
        <fullName evidence="6">HAT C-terminal dimerisation domain-containing protein</fullName>
    </recommendedName>
</protein>
<comment type="caution">
    <text evidence="7">The sequence shown here is derived from an EMBL/GenBank/DDBJ whole genome shotgun (WGS) entry which is preliminary data.</text>
</comment>
<dbReference type="GO" id="GO:0008270">
    <property type="term" value="F:zinc ion binding"/>
    <property type="evidence" value="ECO:0007669"/>
    <property type="project" value="UniProtKB-KW"/>
</dbReference>
<keyword evidence="3" id="KW-0863">Zinc-finger</keyword>
<dbReference type="PANTHER" id="PTHR46481">
    <property type="entry name" value="ZINC FINGER BED DOMAIN-CONTAINING PROTEIN 4"/>
    <property type="match status" value="1"/>
</dbReference>
<dbReference type="InterPro" id="IPR008906">
    <property type="entry name" value="HATC_C_dom"/>
</dbReference>
<keyword evidence="2" id="KW-0479">Metal-binding</keyword>